<protein>
    <recommendedName>
        <fullName evidence="4">Small ribosomal subunit protein uS15</fullName>
    </recommendedName>
</protein>
<organism evidence="7 8">
    <name type="scientific">Candidatus Tidjanibacter faecipullorum</name>
    <dbReference type="NCBI Taxonomy" id="2838766"/>
    <lineage>
        <taxon>Bacteria</taxon>
        <taxon>Pseudomonadati</taxon>
        <taxon>Bacteroidota</taxon>
        <taxon>Bacteroidia</taxon>
        <taxon>Bacteroidales</taxon>
        <taxon>Rikenellaceae</taxon>
        <taxon>Tidjanibacter</taxon>
    </lineage>
</organism>
<dbReference type="PANTHER" id="PTHR23321">
    <property type="entry name" value="RIBOSOMAL PROTEIN S15, BACTERIAL AND ORGANELLAR"/>
    <property type="match status" value="1"/>
</dbReference>
<dbReference type="NCBIfam" id="TIGR00952">
    <property type="entry name" value="S15_bact"/>
    <property type="match status" value="1"/>
</dbReference>
<dbReference type="GO" id="GO:0003735">
    <property type="term" value="F:structural constituent of ribosome"/>
    <property type="evidence" value="ECO:0007669"/>
    <property type="project" value="InterPro"/>
</dbReference>
<name>A0A9D2DEN2_9BACT</name>
<evidence type="ECO:0000256" key="2">
    <source>
        <dbReference type="ARBA" id="ARBA00023274"/>
    </source>
</evidence>
<comment type="function">
    <text evidence="4">Forms an intersubunit bridge (bridge B4) with the 23S rRNA of the 50S subunit in the ribosome.</text>
</comment>
<evidence type="ECO:0000256" key="5">
    <source>
        <dbReference type="RuleBase" id="RU003919"/>
    </source>
</evidence>
<dbReference type="PANTHER" id="PTHR23321:SF26">
    <property type="entry name" value="SMALL RIBOSOMAL SUBUNIT PROTEIN US15M"/>
    <property type="match status" value="1"/>
</dbReference>
<evidence type="ECO:0000256" key="4">
    <source>
        <dbReference type="HAMAP-Rule" id="MF_01343"/>
    </source>
</evidence>
<dbReference type="InterPro" id="IPR005290">
    <property type="entry name" value="Ribosomal_uS15_bac-type"/>
</dbReference>
<dbReference type="SMART" id="SM01387">
    <property type="entry name" value="Ribosomal_S15"/>
    <property type="match status" value="1"/>
</dbReference>
<reference evidence="7" key="2">
    <citation type="submission" date="2021-04" db="EMBL/GenBank/DDBJ databases">
        <authorList>
            <person name="Gilroy R."/>
        </authorList>
    </citation>
    <scope>NUCLEOTIDE SEQUENCE</scope>
    <source>
        <strain evidence="7">ChiHjej11B10-19426</strain>
    </source>
</reference>
<comment type="caution">
    <text evidence="7">The sequence shown here is derived from an EMBL/GenBank/DDBJ whole genome shotgun (WGS) entry which is preliminary data.</text>
</comment>
<dbReference type="Proteomes" id="UP000824014">
    <property type="component" value="Unassembled WGS sequence"/>
</dbReference>
<dbReference type="GO" id="GO:0019843">
    <property type="term" value="F:rRNA binding"/>
    <property type="evidence" value="ECO:0007669"/>
    <property type="project" value="UniProtKB-UniRule"/>
</dbReference>
<evidence type="ECO:0000256" key="3">
    <source>
        <dbReference type="ARBA" id="ARBA00064542"/>
    </source>
</evidence>
<dbReference type="PROSITE" id="PS00362">
    <property type="entry name" value="RIBOSOMAL_S15"/>
    <property type="match status" value="1"/>
</dbReference>
<sequence>MSYLTAEKKQELFGQYGTSKTDTGSPESQIALFSYRINHLTEHLKSNRHDYGTQRALLGLVGKRRKLLDYLKKVDIERYRSIVKALNLRK</sequence>
<evidence type="ECO:0000256" key="6">
    <source>
        <dbReference type="RuleBase" id="RU004524"/>
    </source>
</evidence>
<comment type="subunit">
    <text evidence="3 4">Part of the 30S ribosomal subunit. Forms a bridge to the 50S subunit in the 70S ribosome, contacting the 23S rRNA.</text>
</comment>
<dbReference type="GO" id="GO:0022627">
    <property type="term" value="C:cytosolic small ribosomal subunit"/>
    <property type="evidence" value="ECO:0007669"/>
    <property type="project" value="TreeGrafter"/>
</dbReference>
<dbReference type="Gene3D" id="1.10.287.10">
    <property type="entry name" value="S15/NS1, RNA-binding"/>
    <property type="match status" value="1"/>
</dbReference>
<dbReference type="GO" id="GO:0006412">
    <property type="term" value="P:translation"/>
    <property type="evidence" value="ECO:0007669"/>
    <property type="project" value="UniProtKB-UniRule"/>
</dbReference>
<dbReference type="HAMAP" id="MF_01343_B">
    <property type="entry name" value="Ribosomal_uS15_B"/>
    <property type="match status" value="1"/>
</dbReference>
<dbReference type="Pfam" id="PF00312">
    <property type="entry name" value="Ribosomal_S15"/>
    <property type="match status" value="1"/>
</dbReference>
<dbReference type="SUPFAM" id="SSF47060">
    <property type="entry name" value="S15/NS1 RNA-binding domain"/>
    <property type="match status" value="1"/>
</dbReference>
<dbReference type="AlphaFoldDB" id="A0A9D2DEN2"/>
<reference evidence="7" key="1">
    <citation type="journal article" date="2021" name="PeerJ">
        <title>Extensive microbial diversity within the chicken gut microbiome revealed by metagenomics and culture.</title>
        <authorList>
            <person name="Gilroy R."/>
            <person name="Ravi A."/>
            <person name="Getino M."/>
            <person name="Pursley I."/>
            <person name="Horton D.L."/>
            <person name="Alikhan N.F."/>
            <person name="Baker D."/>
            <person name="Gharbi K."/>
            <person name="Hall N."/>
            <person name="Watson M."/>
            <person name="Adriaenssens E.M."/>
            <person name="Foster-Nyarko E."/>
            <person name="Jarju S."/>
            <person name="Secka A."/>
            <person name="Antonio M."/>
            <person name="Oren A."/>
            <person name="Chaudhuri R.R."/>
            <person name="La Ragione R."/>
            <person name="Hildebrand F."/>
            <person name="Pallen M.J."/>
        </authorList>
    </citation>
    <scope>NUCLEOTIDE SEQUENCE</scope>
    <source>
        <strain evidence="7">ChiHjej11B10-19426</strain>
    </source>
</reference>
<proteinExistence type="inferred from homology"/>
<evidence type="ECO:0000313" key="8">
    <source>
        <dbReference type="Proteomes" id="UP000824014"/>
    </source>
</evidence>
<dbReference type="Gene3D" id="6.10.250.3130">
    <property type="match status" value="1"/>
</dbReference>
<evidence type="ECO:0000313" key="7">
    <source>
        <dbReference type="EMBL" id="HIZ15409.1"/>
    </source>
</evidence>
<dbReference type="FunFam" id="1.10.287.10:FF:000002">
    <property type="entry name" value="30S ribosomal protein S15"/>
    <property type="match status" value="1"/>
</dbReference>
<accession>A0A9D2DEN2</accession>
<dbReference type="InterPro" id="IPR009068">
    <property type="entry name" value="uS15_NS1_RNA-bd_sf"/>
</dbReference>
<dbReference type="InterPro" id="IPR000589">
    <property type="entry name" value="Ribosomal_uS15"/>
</dbReference>
<keyword evidence="4 6" id="KW-0699">rRNA-binding</keyword>
<evidence type="ECO:0000256" key="1">
    <source>
        <dbReference type="ARBA" id="ARBA00022980"/>
    </source>
</evidence>
<comment type="similarity">
    <text evidence="4 5">Belongs to the universal ribosomal protein uS15 family.</text>
</comment>
<keyword evidence="1 4" id="KW-0689">Ribosomal protein</keyword>
<comment type="function">
    <text evidence="4 6">One of the primary rRNA binding proteins, it binds directly to 16S rRNA where it helps nucleate assembly of the platform of the 30S subunit by binding and bridging several RNA helices of the 16S rRNA.</text>
</comment>
<dbReference type="CDD" id="cd00353">
    <property type="entry name" value="Ribosomal_S15p_S13e"/>
    <property type="match status" value="1"/>
</dbReference>
<keyword evidence="2 4" id="KW-0687">Ribonucleoprotein</keyword>
<keyword evidence="4 6" id="KW-0694">RNA-binding</keyword>
<gene>
    <name evidence="4 7" type="primary">rpsO</name>
    <name evidence="7" type="ORF">H9816_05820</name>
</gene>
<dbReference type="EMBL" id="DXCC01000017">
    <property type="protein sequence ID" value="HIZ15409.1"/>
    <property type="molecule type" value="Genomic_DNA"/>
</dbReference>